<reference evidence="4 5" key="1">
    <citation type="submission" date="2018-04" db="EMBL/GenBank/DDBJ databases">
        <title>Pelagivirga bohaiensis gen. nov., sp. nov., a bacterium isolated from the Bohai Sea.</title>
        <authorList>
            <person name="Ji X."/>
        </authorList>
    </citation>
    <scope>NUCLEOTIDE SEQUENCE [LARGE SCALE GENOMIC DNA]</scope>
    <source>
        <strain evidence="4 5">BH-SD16</strain>
    </source>
</reference>
<feature type="domain" description="AAA" evidence="3">
    <location>
        <begin position="160"/>
        <end position="323"/>
    </location>
</feature>
<dbReference type="PANTHER" id="PTHR43384:SF6">
    <property type="entry name" value="SEPTUM SITE-DETERMINING PROTEIN MIND HOMOLOG, CHLOROPLASTIC"/>
    <property type="match status" value="1"/>
</dbReference>
<dbReference type="GO" id="GO:0016887">
    <property type="term" value="F:ATP hydrolysis activity"/>
    <property type="evidence" value="ECO:0007669"/>
    <property type="project" value="TreeGrafter"/>
</dbReference>
<dbReference type="RefSeq" id="WP_108641643.1">
    <property type="nucleotide sequence ID" value="NZ_QCYG01000008.1"/>
</dbReference>
<dbReference type="GO" id="GO:0005524">
    <property type="term" value="F:ATP binding"/>
    <property type="evidence" value="ECO:0007669"/>
    <property type="project" value="UniProtKB-KW"/>
</dbReference>
<evidence type="ECO:0000313" key="5">
    <source>
        <dbReference type="Proteomes" id="UP000244817"/>
    </source>
</evidence>
<dbReference type="GO" id="GO:0005829">
    <property type="term" value="C:cytosol"/>
    <property type="evidence" value="ECO:0007669"/>
    <property type="project" value="TreeGrafter"/>
</dbReference>
<evidence type="ECO:0000256" key="1">
    <source>
        <dbReference type="ARBA" id="ARBA00022741"/>
    </source>
</evidence>
<proteinExistence type="predicted"/>
<dbReference type="InterPro" id="IPR027417">
    <property type="entry name" value="P-loop_NTPase"/>
</dbReference>
<keyword evidence="5" id="KW-1185">Reference proteome</keyword>
<evidence type="ECO:0000259" key="3">
    <source>
        <dbReference type="Pfam" id="PF13614"/>
    </source>
</evidence>
<dbReference type="GO" id="GO:0009898">
    <property type="term" value="C:cytoplasmic side of plasma membrane"/>
    <property type="evidence" value="ECO:0007669"/>
    <property type="project" value="TreeGrafter"/>
</dbReference>
<keyword evidence="2" id="KW-0067">ATP-binding</keyword>
<evidence type="ECO:0000313" key="4">
    <source>
        <dbReference type="EMBL" id="PVA05791.1"/>
    </source>
</evidence>
<gene>
    <name evidence="4" type="ORF">DC363_13285</name>
</gene>
<dbReference type="Proteomes" id="UP000244817">
    <property type="component" value="Unassembled WGS sequence"/>
</dbReference>
<protein>
    <submittedName>
        <fullName evidence="4">Pilus assembly protein CpaE</fullName>
    </submittedName>
</protein>
<accession>A0A2T7FUD9</accession>
<organism evidence="4 5">
    <name type="scientific">Thalassorhabdomicrobium marinisediminis</name>
    <dbReference type="NCBI Taxonomy" id="2170577"/>
    <lineage>
        <taxon>Bacteria</taxon>
        <taxon>Pseudomonadati</taxon>
        <taxon>Pseudomonadota</taxon>
        <taxon>Alphaproteobacteria</taxon>
        <taxon>Rhodobacterales</taxon>
        <taxon>Paracoccaceae</taxon>
        <taxon>Thalassorhabdomicrobium</taxon>
    </lineage>
</organism>
<dbReference type="SUPFAM" id="SSF52540">
    <property type="entry name" value="P-loop containing nucleoside triphosphate hydrolases"/>
    <property type="match status" value="1"/>
</dbReference>
<keyword evidence="1" id="KW-0547">Nucleotide-binding</keyword>
<dbReference type="InterPro" id="IPR025669">
    <property type="entry name" value="AAA_dom"/>
</dbReference>
<dbReference type="Pfam" id="PF13614">
    <property type="entry name" value="AAA_31"/>
    <property type="match status" value="1"/>
</dbReference>
<comment type="caution">
    <text evidence="4">The sequence shown here is derived from an EMBL/GenBank/DDBJ whole genome shotgun (WGS) entry which is preliminary data.</text>
</comment>
<dbReference type="OrthoDB" id="8281972at2"/>
<dbReference type="PANTHER" id="PTHR43384">
    <property type="entry name" value="SEPTUM SITE-DETERMINING PROTEIN MIND HOMOLOG, CHLOROPLASTIC-RELATED"/>
    <property type="match status" value="1"/>
</dbReference>
<dbReference type="EMBL" id="QCYG01000008">
    <property type="protein sequence ID" value="PVA05791.1"/>
    <property type="molecule type" value="Genomic_DNA"/>
</dbReference>
<dbReference type="Gene3D" id="3.40.50.300">
    <property type="entry name" value="P-loop containing nucleotide triphosphate hydrolases"/>
    <property type="match status" value="1"/>
</dbReference>
<dbReference type="AlphaFoldDB" id="A0A2T7FUD9"/>
<sequence>MTSSQMLQPEPQPITACTVSRDVQNFDLLIEDMEACLGESWGDLSFADALPFLEQPDASELEFIAIALEEEDEADLALISEIVRAAKAREIKVLLIAEDVSPAALHGLLRDGGDEFVPYPLPEGELAQAIERVLSVQDTPAVAPELENKLKATGDRNGVVIPVQGMAGGTGATTLAVNLAWELANIDVGKGKKVKGADAPAGPRVCLLDLDFQFGTTSTYLDLPRREAVFEMLQDTDNMDSEVFMNSLLSYDQKLQVLTAPTDLIPMDLISPVDVERVIEMARTNFDYVIIDMPSTLLEWTETVLNKAHVFFATLELDMRSAQNTLRIKRVLQSEQLPFEKMRFVLNRAPKFTDLNGKSRIKRLADSLGISIEVQLPDGGKTVAQNADHGVPMAEGIAKNPLRKEIAKLAASVHEVNEADIAASA</sequence>
<name>A0A2T7FUD9_9RHOB</name>
<dbReference type="InterPro" id="IPR050625">
    <property type="entry name" value="ParA/MinD_ATPase"/>
</dbReference>
<dbReference type="GO" id="GO:0051782">
    <property type="term" value="P:negative regulation of cell division"/>
    <property type="evidence" value="ECO:0007669"/>
    <property type="project" value="TreeGrafter"/>
</dbReference>
<evidence type="ECO:0000256" key="2">
    <source>
        <dbReference type="ARBA" id="ARBA00022840"/>
    </source>
</evidence>